<evidence type="ECO:0000313" key="1">
    <source>
        <dbReference type="EMBL" id="QSI75077.1"/>
    </source>
</evidence>
<dbReference type="PANTHER" id="PTHR30164:SF2">
    <property type="entry name" value="PROTEIN MTFA"/>
    <property type="match status" value="1"/>
</dbReference>
<keyword evidence="2" id="KW-1185">Reference proteome</keyword>
<gene>
    <name evidence="1" type="ORF">JY500_11085</name>
</gene>
<dbReference type="EMBL" id="CP071060">
    <property type="protein sequence ID" value="QSI75077.1"/>
    <property type="molecule type" value="Genomic_DNA"/>
</dbReference>
<dbReference type="SUPFAM" id="SSF55486">
    <property type="entry name" value="Metalloproteases ('zincins'), catalytic domain"/>
    <property type="match status" value="1"/>
</dbReference>
<name>A0ABX7M6N2_9RHOO</name>
<reference evidence="1 2" key="1">
    <citation type="submission" date="2021-02" db="EMBL/GenBank/DDBJ databases">
        <title>Niveibacterium changnyeongensis HC41.</title>
        <authorList>
            <person name="Kang M."/>
        </authorList>
    </citation>
    <scope>NUCLEOTIDE SEQUENCE [LARGE SCALE GENOMIC DNA]</scope>
    <source>
        <strain evidence="1 2">HC41</strain>
    </source>
</reference>
<protein>
    <submittedName>
        <fullName evidence="1">Zinc-dependent peptidase</fullName>
    </submittedName>
</protein>
<proteinExistence type="predicted"/>
<dbReference type="RefSeq" id="WP_206252321.1">
    <property type="nucleotide sequence ID" value="NZ_CP071060.1"/>
</dbReference>
<evidence type="ECO:0000313" key="2">
    <source>
        <dbReference type="Proteomes" id="UP000663570"/>
    </source>
</evidence>
<dbReference type="PANTHER" id="PTHR30164">
    <property type="entry name" value="MTFA PEPTIDASE"/>
    <property type="match status" value="1"/>
</dbReference>
<organism evidence="1 2">
    <name type="scientific">Niveibacterium microcysteis</name>
    <dbReference type="NCBI Taxonomy" id="2811415"/>
    <lineage>
        <taxon>Bacteria</taxon>
        <taxon>Pseudomonadati</taxon>
        <taxon>Pseudomonadota</taxon>
        <taxon>Betaproteobacteria</taxon>
        <taxon>Rhodocyclales</taxon>
        <taxon>Rhodocyclaceae</taxon>
        <taxon>Niveibacterium</taxon>
    </lineage>
</organism>
<accession>A0ABX7M6N2</accession>
<dbReference type="Pfam" id="PF06167">
    <property type="entry name" value="Peptidase_M90"/>
    <property type="match status" value="1"/>
</dbReference>
<dbReference type="Proteomes" id="UP000663570">
    <property type="component" value="Chromosome"/>
</dbReference>
<dbReference type="Gene3D" id="3.40.390.10">
    <property type="entry name" value="Collagenase (Catalytic Domain)"/>
    <property type="match status" value="1"/>
</dbReference>
<dbReference type="CDD" id="cd20169">
    <property type="entry name" value="Peptidase_M90_mtfA"/>
    <property type="match status" value="1"/>
</dbReference>
<dbReference type="InterPro" id="IPR024079">
    <property type="entry name" value="MetalloPept_cat_dom_sf"/>
</dbReference>
<dbReference type="InterPro" id="IPR010384">
    <property type="entry name" value="MtfA_fam"/>
</dbReference>
<sequence length="251" mass="27765">MRWLKRFWSAPQADQPAAEDVLAEAEAALPFIQNLTPDARDRLRQMALEFLAGKEFSGAAGLEVTAFMQASIALQACLPVLELGLSAYDGWVGIVIYPGDFVIPRRTMDEDGVLHEYDEAALGEAWDGGPVVLAWFDDPEEYEGANVVVHEFAHKLDMLSGEADGLPPLHAGMSVEAWDAALGDAYDDFCDRVDAGEETQIDPYAAEHPAEFFAVVSEVFFVEPELLNSTYPRVYEQLAMFYRQDPLARGQ</sequence>